<dbReference type="SUPFAM" id="SSF47413">
    <property type="entry name" value="lambda repressor-like DNA-binding domains"/>
    <property type="match status" value="1"/>
</dbReference>
<protein>
    <submittedName>
        <fullName evidence="3">DNA-binding XRE family transcriptional regulator</fullName>
    </submittedName>
</protein>
<reference evidence="3 4" key="1">
    <citation type="submission" date="2018-07" db="EMBL/GenBank/DDBJ databases">
        <title>Genomic Encyclopedia of Type Strains, Phase III (KMG-III): the genomes of soil and plant-associated and newly described type strains.</title>
        <authorList>
            <person name="Whitman W."/>
        </authorList>
    </citation>
    <scope>NUCLEOTIDE SEQUENCE [LARGE SCALE GENOMIC DNA]</scope>
    <source>
        <strain evidence="3 4">CECT 7506</strain>
    </source>
</reference>
<dbReference type="InterPro" id="IPR001646">
    <property type="entry name" value="5peptide_repeat"/>
</dbReference>
<proteinExistence type="predicted"/>
<keyword evidence="1 3" id="KW-0238">DNA-binding</keyword>
<dbReference type="PANTHER" id="PTHR46558:SF11">
    <property type="entry name" value="HTH-TYPE TRANSCRIPTIONAL REGULATOR XRE"/>
    <property type="match status" value="1"/>
</dbReference>
<accession>A0A368VFL3</accession>
<dbReference type="EMBL" id="QPJD01000052">
    <property type="protein sequence ID" value="RCW39862.1"/>
    <property type="molecule type" value="Genomic_DNA"/>
</dbReference>
<dbReference type="AlphaFoldDB" id="A0A368VFL3"/>
<dbReference type="Pfam" id="PF00805">
    <property type="entry name" value="Pentapeptide"/>
    <property type="match status" value="1"/>
</dbReference>
<name>A0A368VFL3_9BACL</name>
<dbReference type="Gene3D" id="1.10.260.40">
    <property type="entry name" value="lambda repressor-like DNA-binding domains"/>
    <property type="match status" value="1"/>
</dbReference>
<gene>
    <name evidence="3" type="ORF">DFP97_1522</name>
</gene>
<dbReference type="GO" id="GO:0003677">
    <property type="term" value="F:DNA binding"/>
    <property type="evidence" value="ECO:0007669"/>
    <property type="project" value="UniProtKB-KW"/>
</dbReference>
<dbReference type="CDD" id="cd00093">
    <property type="entry name" value="HTH_XRE"/>
    <property type="match status" value="1"/>
</dbReference>
<feature type="domain" description="HTH cro/C1-type" evidence="2">
    <location>
        <begin position="11"/>
        <end position="65"/>
    </location>
</feature>
<evidence type="ECO:0000259" key="2">
    <source>
        <dbReference type="PROSITE" id="PS50943"/>
    </source>
</evidence>
<dbReference type="SUPFAM" id="SSF141571">
    <property type="entry name" value="Pentapeptide repeat-like"/>
    <property type="match status" value="1"/>
</dbReference>
<dbReference type="Gene3D" id="2.160.20.80">
    <property type="entry name" value="E3 ubiquitin-protein ligase SopA"/>
    <property type="match status" value="1"/>
</dbReference>
<sequence length="264" mass="29125">MMDKIQFQDRIKTLRLERNMTQQELGDLLGVTAQAVSKWETGLSTPDITVLPQISKLFSCSIDSLLFGGGPSHDSKTRMGMNLEDAKIECSNLRGIIMRDVVMDGAEIFESRLNGMRIHHGGMANLSLRHLDLDGLSLGFSQMNGAVIHDLGGHTTPIRFAENDFKKSTIDRCDLANVELINCNLSGLRINGSTLRDSWLLQPEEYEPIHINDVDFHNSVISNSNLSGVSIEKCVINGLTINGIPVEELIAAYDQIHGSKQSCC</sequence>
<dbReference type="PROSITE" id="PS50943">
    <property type="entry name" value="HTH_CROC1"/>
    <property type="match status" value="1"/>
</dbReference>
<dbReference type="InterPro" id="IPR001387">
    <property type="entry name" value="Cro/C1-type_HTH"/>
</dbReference>
<organism evidence="3 4">
    <name type="scientific">Paenibacillus prosopidis</name>
    <dbReference type="NCBI Taxonomy" id="630520"/>
    <lineage>
        <taxon>Bacteria</taxon>
        <taxon>Bacillati</taxon>
        <taxon>Bacillota</taxon>
        <taxon>Bacilli</taxon>
        <taxon>Bacillales</taxon>
        <taxon>Paenibacillaceae</taxon>
        <taxon>Paenibacillus</taxon>
    </lineage>
</organism>
<dbReference type="Proteomes" id="UP000252415">
    <property type="component" value="Unassembled WGS sequence"/>
</dbReference>
<dbReference type="InterPro" id="IPR010982">
    <property type="entry name" value="Lambda_DNA-bd_dom_sf"/>
</dbReference>
<evidence type="ECO:0000313" key="3">
    <source>
        <dbReference type="EMBL" id="RCW39862.1"/>
    </source>
</evidence>
<dbReference type="Pfam" id="PF01381">
    <property type="entry name" value="HTH_3"/>
    <property type="match status" value="1"/>
</dbReference>
<keyword evidence="4" id="KW-1185">Reference proteome</keyword>
<comment type="caution">
    <text evidence="3">The sequence shown here is derived from an EMBL/GenBank/DDBJ whole genome shotgun (WGS) entry which is preliminary data.</text>
</comment>
<dbReference type="PANTHER" id="PTHR46558">
    <property type="entry name" value="TRACRIPTIONAL REGULATORY PROTEIN-RELATED-RELATED"/>
    <property type="match status" value="1"/>
</dbReference>
<evidence type="ECO:0000313" key="4">
    <source>
        <dbReference type="Proteomes" id="UP000252415"/>
    </source>
</evidence>
<evidence type="ECO:0000256" key="1">
    <source>
        <dbReference type="ARBA" id="ARBA00023125"/>
    </source>
</evidence>
<dbReference type="SMART" id="SM00530">
    <property type="entry name" value="HTH_XRE"/>
    <property type="match status" value="1"/>
</dbReference>